<dbReference type="EMBL" id="CAJVPV010003320">
    <property type="protein sequence ID" value="CAG8549008.1"/>
    <property type="molecule type" value="Genomic_DNA"/>
</dbReference>
<dbReference type="AlphaFoldDB" id="A0A9N9FN20"/>
<dbReference type="Proteomes" id="UP000789342">
    <property type="component" value="Unassembled WGS sequence"/>
</dbReference>
<comment type="caution">
    <text evidence="1">The sequence shown here is derived from an EMBL/GenBank/DDBJ whole genome shotgun (WGS) entry which is preliminary data.</text>
</comment>
<proteinExistence type="predicted"/>
<dbReference type="OrthoDB" id="10389730at2759"/>
<protein>
    <submittedName>
        <fullName evidence="1">1140_t:CDS:1</fullName>
    </submittedName>
</protein>
<gene>
    <name evidence="1" type="ORF">AMORRO_LOCUS5482</name>
</gene>
<organism evidence="1 2">
    <name type="scientific">Acaulospora morrowiae</name>
    <dbReference type="NCBI Taxonomy" id="94023"/>
    <lineage>
        <taxon>Eukaryota</taxon>
        <taxon>Fungi</taxon>
        <taxon>Fungi incertae sedis</taxon>
        <taxon>Mucoromycota</taxon>
        <taxon>Glomeromycotina</taxon>
        <taxon>Glomeromycetes</taxon>
        <taxon>Diversisporales</taxon>
        <taxon>Acaulosporaceae</taxon>
        <taxon>Acaulospora</taxon>
    </lineage>
</organism>
<accession>A0A9N9FN20</accession>
<name>A0A9N9FN20_9GLOM</name>
<keyword evidence="2" id="KW-1185">Reference proteome</keyword>
<evidence type="ECO:0000313" key="1">
    <source>
        <dbReference type="EMBL" id="CAG8549008.1"/>
    </source>
</evidence>
<sequence length="156" mass="18256">MYSPIHEGTSLILGQIKFCDLSLYTIPPVQSSCQSPQLSSEPYVQIQNIPHHSFYYDKFACYHATLSGYSSPYWLDEAIIHDFFVRVNMECNGLKEFHHGNEITYIVQLQHDSSRGVFRLMEIRIKASVFLGRIDWIRRNEDIILFLERLSSYLDD</sequence>
<reference evidence="1" key="1">
    <citation type="submission" date="2021-06" db="EMBL/GenBank/DDBJ databases">
        <authorList>
            <person name="Kallberg Y."/>
            <person name="Tangrot J."/>
            <person name="Rosling A."/>
        </authorList>
    </citation>
    <scope>NUCLEOTIDE SEQUENCE</scope>
    <source>
        <strain evidence="1">CL551</strain>
    </source>
</reference>
<evidence type="ECO:0000313" key="2">
    <source>
        <dbReference type="Proteomes" id="UP000789342"/>
    </source>
</evidence>